<feature type="domain" description="Saposin B-type" evidence="4">
    <location>
        <begin position="57"/>
        <end position="139"/>
    </location>
</feature>
<evidence type="ECO:0000313" key="6">
    <source>
        <dbReference type="WBParaSite" id="MBELARI_LOCUS17990"/>
    </source>
</evidence>
<dbReference type="Gene3D" id="1.10.225.10">
    <property type="entry name" value="Saposin-like"/>
    <property type="match status" value="1"/>
</dbReference>
<keyword evidence="5" id="KW-1185">Reference proteome</keyword>
<dbReference type="Proteomes" id="UP000887575">
    <property type="component" value="Unassembled WGS sequence"/>
</dbReference>
<name>A0AAF3EUZ0_9BILA</name>
<feature type="compositionally biased region" description="Basic and acidic residues" evidence="2">
    <location>
        <begin position="173"/>
        <end position="184"/>
    </location>
</feature>
<dbReference type="WBParaSite" id="MBELARI_LOCUS17990">
    <property type="protein sequence ID" value="MBELARI_LOCUS17990"/>
    <property type="gene ID" value="MBELARI_LOCUS17990"/>
</dbReference>
<feature type="compositionally biased region" description="Low complexity" evidence="2">
    <location>
        <begin position="141"/>
        <end position="172"/>
    </location>
</feature>
<protein>
    <recommendedName>
        <fullName evidence="4">Saposin B-type domain-containing protein</fullName>
    </recommendedName>
</protein>
<dbReference type="PROSITE" id="PS50015">
    <property type="entry name" value="SAP_B"/>
    <property type="match status" value="1"/>
</dbReference>
<feature type="chain" id="PRO_5042005333" description="Saposin B-type domain-containing protein" evidence="3">
    <location>
        <begin position="17"/>
        <end position="210"/>
    </location>
</feature>
<evidence type="ECO:0000256" key="2">
    <source>
        <dbReference type="SAM" id="MobiDB-lite"/>
    </source>
</evidence>
<feature type="signal peptide" evidence="3">
    <location>
        <begin position="1"/>
        <end position="16"/>
    </location>
</feature>
<accession>A0AAF3EUZ0</accession>
<sequence length="210" mass="23267">MRSLLPLLCVASTILAVPRYVRYDAANKEIKEKLVAEIVNETLEKKTKAQKEDFEVEGFGCDLCLKTIYSINYNIAQMKSSAEDMVKKDCEALFGGDNEAVGTCVTLMIDKIEEYYEKIEPMIDTKNLCVRIGMCVRKENSTTTIPTTPNSKENSSQSPSSTSSEKSSSSSKSSEESKSIEETTSKSFTPESSTKNSILAKVEKVFADLF</sequence>
<keyword evidence="3" id="KW-0732">Signal</keyword>
<proteinExistence type="predicted"/>
<evidence type="ECO:0000256" key="3">
    <source>
        <dbReference type="SAM" id="SignalP"/>
    </source>
</evidence>
<evidence type="ECO:0000259" key="4">
    <source>
        <dbReference type="PROSITE" id="PS50015"/>
    </source>
</evidence>
<keyword evidence="1" id="KW-1015">Disulfide bond</keyword>
<organism evidence="5 6">
    <name type="scientific">Mesorhabditis belari</name>
    <dbReference type="NCBI Taxonomy" id="2138241"/>
    <lineage>
        <taxon>Eukaryota</taxon>
        <taxon>Metazoa</taxon>
        <taxon>Ecdysozoa</taxon>
        <taxon>Nematoda</taxon>
        <taxon>Chromadorea</taxon>
        <taxon>Rhabditida</taxon>
        <taxon>Rhabditina</taxon>
        <taxon>Rhabditomorpha</taxon>
        <taxon>Rhabditoidea</taxon>
        <taxon>Rhabditidae</taxon>
        <taxon>Mesorhabditinae</taxon>
        <taxon>Mesorhabditis</taxon>
    </lineage>
</organism>
<dbReference type="InterPro" id="IPR008139">
    <property type="entry name" value="SaposinB_dom"/>
</dbReference>
<dbReference type="AlphaFoldDB" id="A0AAF3EUZ0"/>
<evidence type="ECO:0000313" key="5">
    <source>
        <dbReference type="Proteomes" id="UP000887575"/>
    </source>
</evidence>
<feature type="region of interest" description="Disordered" evidence="2">
    <location>
        <begin position="141"/>
        <end position="195"/>
    </location>
</feature>
<reference evidence="6" key="1">
    <citation type="submission" date="2024-02" db="UniProtKB">
        <authorList>
            <consortium name="WormBaseParasite"/>
        </authorList>
    </citation>
    <scope>IDENTIFICATION</scope>
</reference>
<evidence type="ECO:0000256" key="1">
    <source>
        <dbReference type="ARBA" id="ARBA00023157"/>
    </source>
</evidence>